<sequence length="447" mass="48872">MKSFKNDFLKESSVKSYLENLISLESNTRTSELNSIISTLSTKLNISEKGTSLATLGSDGILVPSQRPVQNVFIFRPGESSPTQNVFNNWTNLITSLQYSKGIKFIQLDDSIQSITIPVDSINLNECILLPRFKKQSHLVVNFVSGFKFLGFPLEIKGLRLKFSSRIFDNTNTNTLSLTDSILEYTSNLESCIDLVSGSLTVILKNSSIQGTNKTVFSVRGNSLQLYAVSGLCNVDSNTITGLAGSILNIVNQNANFSNLNSFVGSQTGFTGQKNEIDLGHILEKTLIQKGQILTKDSLGNWTTISTGLDNEFLVFDSLSPTGYRITNINSFLSIPGMKSVEYLRQNSPNTNLLPSGNRTLDCSLSNLFRITGGNGTFTISNLVENQVVNVILESTGSSYTITWSGGTFYWPNSTVPTPTVAALKKDFYTFIKVGGNIFSSCLLSMG</sequence>
<evidence type="ECO:0000313" key="1">
    <source>
        <dbReference type="EMBL" id="OOV43055.1"/>
    </source>
</evidence>
<protein>
    <submittedName>
        <fullName evidence="1">Uncharacterized protein</fullName>
    </submittedName>
</protein>
<proteinExistence type="predicted"/>
<dbReference type="EMBL" id="MVIT01000061">
    <property type="protein sequence ID" value="OOV43055.1"/>
    <property type="molecule type" value="Genomic_DNA"/>
</dbReference>
<gene>
    <name evidence="1" type="ORF">B1J93_08750</name>
</gene>
<evidence type="ECO:0000313" key="2">
    <source>
        <dbReference type="Proteomes" id="UP000191008"/>
    </source>
</evidence>
<reference evidence="1 2" key="1">
    <citation type="submission" date="2017-02" db="EMBL/GenBank/DDBJ databases">
        <title>Comparative genomic analysis of Brazilian Leptospira kirschneri strains of different serogroups.</title>
        <authorList>
            <person name="Moreno L.Z."/>
            <person name="Miraglia F."/>
            <person name="Kremer F.S."/>
            <person name="Eslabao M.R."/>
            <person name="Lilenbaum W."/>
            <person name="Dellagostin O.A."/>
            <person name="Moreno A.M."/>
        </authorList>
    </citation>
    <scope>NUCLEOTIDE SEQUENCE [LARGE SCALE GENOMIC DNA]</scope>
    <source>
        <strain evidence="1 2">M110/06</strain>
    </source>
</reference>
<organism evidence="1 2">
    <name type="scientific">Leptospira kirschneri serovar Pomona</name>
    <dbReference type="NCBI Taxonomy" id="561005"/>
    <lineage>
        <taxon>Bacteria</taxon>
        <taxon>Pseudomonadati</taxon>
        <taxon>Spirochaetota</taxon>
        <taxon>Spirochaetia</taxon>
        <taxon>Leptospirales</taxon>
        <taxon>Leptospiraceae</taxon>
        <taxon>Leptospira</taxon>
    </lineage>
</organism>
<dbReference type="RefSeq" id="WP_082292977.1">
    <property type="nucleotide sequence ID" value="NZ_MVIT01000061.1"/>
</dbReference>
<comment type="caution">
    <text evidence="1">The sequence shown here is derived from an EMBL/GenBank/DDBJ whole genome shotgun (WGS) entry which is preliminary data.</text>
</comment>
<dbReference type="Proteomes" id="UP000191008">
    <property type="component" value="Unassembled WGS sequence"/>
</dbReference>
<dbReference type="AlphaFoldDB" id="A0A1T1DQA5"/>
<name>A0A1T1DQA5_9LEPT</name>
<accession>A0A1T1DQA5</accession>